<name>A0A2S7K7C1_9PROT</name>
<dbReference type="InterPro" id="IPR029064">
    <property type="entry name" value="Ribosomal_eL30-like_sf"/>
</dbReference>
<proteinExistence type="predicted"/>
<dbReference type="AlphaFoldDB" id="A0A2S7K7C1"/>
<reference evidence="2 3" key="1">
    <citation type="submission" date="2017-12" db="EMBL/GenBank/DDBJ databases">
        <authorList>
            <person name="Hurst M.R.H."/>
        </authorList>
    </citation>
    <scope>NUCLEOTIDE SEQUENCE [LARGE SCALE GENOMIC DNA]</scope>
    <source>
        <strain evidence="2 3">SY-3-19</strain>
    </source>
</reference>
<dbReference type="Pfam" id="PF04296">
    <property type="entry name" value="YlxR"/>
    <property type="match status" value="1"/>
</dbReference>
<dbReference type="OrthoDB" id="9799836at2"/>
<dbReference type="NCBIfam" id="NF006622">
    <property type="entry name" value="PRK09190.1"/>
    <property type="match status" value="1"/>
</dbReference>
<dbReference type="InterPro" id="IPR035931">
    <property type="entry name" value="YlxR-like_sf"/>
</dbReference>
<evidence type="ECO:0000313" key="2">
    <source>
        <dbReference type="EMBL" id="PQA88400.1"/>
    </source>
</evidence>
<dbReference type="PANTHER" id="PTHR34215:SF1">
    <property type="entry name" value="YLXR DOMAIN-CONTAINING PROTEIN"/>
    <property type="match status" value="1"/>
</dbReference>
<gene>
    <name evidence="2" type="ORF">CW354_08880</name>
</gene>
<accession>A0A2S7K7C1</accession>
<dbReference type="InterPro" id="IPR037465">
    <property type="entry name" value="YlxR"/>
</dbReference>
<keyword evidence="3" id="KW-1185">Reference proteome</keyword>
<evidence type="ECO:0000259" key="1">
    <source>
        <dbReference type="Pfam" id="PF04296"/>
    </source>
</evidence>
<dbReference type="EMBL" id="PJCH01000005">
    <property type="protein sequence ID" value="PQA88400.1"/>
    <property type="molecule type" value="Genomic_DNA"/>
</dbReference>
<feature type="domain" description="YlxR" evidence="1">
    <location>
        <begin position="17"/>
        <end position="92"/>
    </location>
</feature>
<dbReference type="Gene3D" id="3.30.1230.10">
    <property type="entry name" value="YlxR-like"/>
    <property type="match status" value="1"/>
</dbReference>
<dbReference type="Gene3D" id="3.30.1330.30">
    <property type="match status" value="1"/>
</dbReference>
<dbReference type="SUPFAM" id="SSF64376">
    <property type="entry name" value="YlxR-like"/>
    <property type="match status" value="1"/>
</dbReference>
<protein>
    <recommendedName>
        <fullName evidence="1">YlxR domain-containing protein</fullName>
    </recommendedName>
</protein>
<dbReference type="SUPFAM" id="SSF55315">
    <property type="entry name" value="L30e-like"/>
    <property type="match status" value="1"/>
</dbReference>
<dbReference type="Proteomes" id="UP000239504">
    <property type="component" value="Unassembled WGS sequence"/>
</dbReference>
<comment type="caution">
    <text evidence="2">The sequence shown here is derived from an EMBL/GenBank/DDBJ whole genome shotgun (WGS) entry which is preliminary data.</text>
</comment>
<dbReference type="PANTHER" id="PTHR34215">
    <property type="entry name" value="BLL0784 PROTEIN"/>
    <property type="match status" value="1"/>
</dbReference>
<organism evidence="2 3">
    <name type="scientific">Hyphococcus luteus</name>
    <dbReference type="NCBI Taxonomy" id="2058213"/>
    <lineage>
        <taxon>Bacteria</taxon>
        <taxon>Pseudomonadati</taxon>
        <taxon>Pseudomonadota</taxon>
        <taxon>Alphaproteobacteria</taxon>
        <taxon>Parvularculales</taxon>
        <taxon>Parvularculaceae</taxon>
        <taxon>Hyphococcus</taxon>
    </lineage>
</organism>
<dbReference type="InterPro" id="IPR007393">
    <property type="entry name" value="YlxR_dom"/>
</dbReference>
<evidence type="ECO:0000313" key="3">
    <source>
        <dbReference type="Proteomes" id="UP000239504"/>
    </source>
</evidence>
<sequence length="206" mass="21503">MRRRRLKPALKAKEPERRCVATGAALTPETGLRFALSPDGELAPDFSARLPGRGAWLTPDRALLDAALKKGAFARSFKAGVTAPADLAERVEAGLAKQALSALGLARRAGDVATGFEKVRAMLADGTAAVLVNAADGGEDGRRKLARVAGDAAVVELFSEAELAAALGRDGPTVHVGVKAGPAAQRFLKEARRLTGFRRGEKAAQN</sequence>